<dbReference type="InterPro" id="IPR046198">
    <property type="entry name" value="DUF6230"/>
</dbReference>
<dbReference type="Proteomes" id="UP000632289">
    <property type="component" value="Unassembled WGS sequence"/>
</dbReference>
<accession>A0A927IF27</accession>
<name>A0A927IF27_9ACTN</name>
<evidence type="ECO:0000313" key="3">
    <source>
        <dbReference type="Proteomes" id="UP000632289"/>
    </source>
</evidence>
<reference evidence="2" key="1">
    <citation type="submission" date="2020-09" db="EMBL/GenBank/DDBJ databases">
        <title>Secondary metabolite and genome analysis of marine Streptomyces chumphonensis KK1-2T.</title>
        <authorList>
            <person name="Phongsopitanun W."/>
            <person name="Kanchanasin P."/>
            <person name="Pittayakhajonwut P."/>
            <person name="Suwanborirux K."/>
            <person name="Tanasupawat S."/>
        </authorList>
    </citation>
    <scope>NUCLEOTIDE SEQUENCE</scope>
    <source>
        <strain evidence="2">KK1-2</strain>
    </source>
</reference>
<evidence type="ECO:0000313" key="2">
    <source>
        <dbReference type="EMBL" id="MBD3934319.1"/>
    </source>
</evidence>
<dbReference type="EMBL" id="JACXYU010000015">
    <property type="protein sequence ID" value="MBD3934319.1"/>
    <property type="molecule type" value="Genomic_DNA"/>
</dbReference>
<gene>
    <name evidence="2" type="ORF">IF129_22495</name>
</gene>
<protein>
    <submittedName>
        <fullName evidence="2">Cholesterol esterase</fullName>
    </submittedName>
</protein>
<keyword evidence="1" id="KW-0812">Transmembrane</keyword>
<comment type="caution">
    <text evidence="2">The sequence shown here is derived from an EMBL/GenBank/DDBJ whole genome shotgun (WGS) entry which is preliminary data.</text>
</comment>
<feature type="transmembrane region" description="Helical" evidence="1">
    <location>
        <begin position="40"/>
        <end position="62"/>
    </location>
</feature>
<dbReference type="Pfam" id="PF19741">
    <property type="entry name" value="DUF6230"/>
    <property type="match status" value="1"/>
</dbReference>
<organism evidence="2 3">
    <name type="scientific">Streptomyces chumphonensis</name>
    <dbReference type="NCBI Taxonomy" id="1214925"/>
    <lineage>
        <taxon>Bacteria</taxon>
        <taxon>Bacillati</taxon>
        <taxon>Actinomycetota</taxon>
        <taxon>Actinomycetes</taxon>
        <taxon>Kitasatosporales</taxon>
        <taxon>Streptomycetaceae</taxon>
        <taxon>Streptomyces</taxon>
    </lineage>
</organism>
<sequence length="250" mass="25130">MDALRRLRTTGTEGVASWNRRMLAEADDGTRRGTRWGRGAFAFVPAALAVGALAGALSQGALAATFNVTDQPFSLTSNGVSGLGFGAIVNTPPIGHPDGSTSTDTGMTRVGFASAGLAGLCAIVHQEIAGVPYSLLLTAGQDVQDGAPTEFTPDIDASNLYLQAVELGSSGVTTLENAVIGQSADQVLVDGRPLTGARPGAFGLGSTGENGGSSVELHGLDATAYDAEIAGSLALPQLTLKVVGGKATTC</sequence>
<dbReference type="AlphaFoldDB" id="A0A927IF27"/>
<keyword evidence="1" id="KW-0472">Membrane</keyword>
<keyword evidence="1" id="KW-1133">Transmembrane helix</keyword>
<evidence type="ECO:0000256" key="1">
    <source>
        <dbReference type="SAM" id="Phobius"/>
    </source>
</evidence>
<keyword evidence="3" id="KW-1185">Reference proteome</keyword>
<proteinExistence type="predicted"/>